<organism evidence="3 4">
    <name type="scientific">Linum trigynum</name>
    <dbReference type="NCBI Taxonomy" id="586398"/>
    <lineage>
        <taxon>Eukaryota</taxon>
        <taxon>Viridiplantae</taxon>
        <taxon>Streptophyta</taxon>
        <taxon>Embryophyta</taxon>
        <taxon>Tracheophyta</taxon>
        <taxon>Spermatophyta</taxon>
        <taxon>Magnoliopsida</taxon>
        <taxon>eudicotyledons</taxon>
        <taxon>Gunneridae</taxon>
        <taxon>Pentapetalae</taxon>
        <taxon>rosids</taxon>
        <taxon>fabids</taxon>
        <taxon>Malpighiales</taxon>
        <taxon>Linaceae</taxon>
        <taxon>Linum</taxon>
    </lineage>
</organism>
<dbReference type="EMBL" id="OZ034822">
    <property type="protein sequence ID" value="CAL1412031.1"/>
    <property type="molecule type" value="Genomic_DNA"/>
</dbReference>
<feature type="chain" id="PRO_5043886733" description="Secreted protein" evidence="2">
    <location>
        <begin position="22"/>
        <end position="109"/>
    </location>
</feature>
<proteinExistence type="predicted"/>
<protein>
    <recommendedName>
        <fullName evidence="5">Secreted protein</fullName>
    </recommendedName>
</protein>
<keyword evidence="2" id="KW-0732">Signal</keyword>
<evidence type="ECO:0000313" key="3">
    <source>
        <dbReference type="EMBL" id="CAL1412031.1"/>
    </source>
</evidence>
<dbReference type="Proteomes" id="UP001497516">
    <property type="component" value="Chromosome 9"/>
</dbReference>
<evidence type="ECO:0000256" key="2">
    <source>
        <dbReference type="SAM" id="SignalP"/>
    </source>
</evidence>
<name>A0AAV2GMR5_9ROSI</name>
<feature type="compositionally biased region" description="Basic and acidic residues" evidence="1">
    <location>
        <begin position="86"/>
        <end position="103"/>
    </location>
</feature>
<feature type="region of interest" description="Disordered" evidence="1">
    <location>
        <begin position="73"/>
        <end position="109"/>
    </location>
</feature>
<dbReference type="AlphaFoldDB" id="A0AAV2GMR5"/>
<feature type="signal peptide" evidence="2">
    <location>
        <begin position="1"/>
        <end position="21"/>
    </location>
</feature>
<sequence>MSGLVVSHVISIVVRLLSTQASHIPNTTSAVSKRKLHLQWLVRETNIGSELVNGRWICTPPSFFSWPRFTCSASRDDDDDGGWTGKRKEGAREAVRQRCDATRKGAGRR</sequence>
<keyword evidence="4" id="KW-1185">Reference proteome</keyword>
<reference evidence="3 4" key="1">
    <citation type="submission" date="2024-04" db="EMBL/GenBank/DDBJ databases">
        <authorList>
            <person name="Fracassetti M."/>
        </authorList>
    </citation>
    <scope>NUCLEOTIDE SEQUENCE [LARGE SCALE GENOMIC DNA]</scope>
</reference>
<evidence type="ECO:0008006" key="5">
    <source>
        <dbReference type="Google" id="ProtNLM"/>
    </source>
</evidence>
<evidence type="ECO:0000256" key="1">
    <source>
        <dbReference type="SAM" id="MobiDB-lite"/>
    </source>
</evidence>
<evidence type="ECO:0000313" key="4">
    <source>
        <dbReference type="Proteomes" id="UP001497516"/>
    </source>
</evidence>
<gene>
    <name evidence="3" type="ORF">LTRI10_LOCUS51350</name>
</gene>
<accession>A0AAV2GMR5</accession>